<feature type="compositionally biased region" description="Acidic residues" evidence="1">
    <location>
        <begin position="159"/>
        <end position="186"/>
    </location>
</feature>
<feature type="compositionally biased region" description="Low complexity" evidence="1">
    <location>
        <begin position="90"/>
        <end position="112"/>
    </location>
</feature>
<keyword evidence="4" id="KW-1185">Reference proteome</keyword>
<reference evidence="3 4" key="1">
    <citation type="journal article" date="1995" name="Virology">
        <title>Coat protein of the Ectocarpus siliculosus virus.</title>
        <authorList>
            <person name="Klein M."/>
            <person name="Lanka S.T."/>
            <person name="Knippers R."/>
            <person name="Muller D.G."/>
        </authorList>
    </citation>
    <scope>NUCLEOTIDE SEQUENCE [LARGE SCALE GENOMIC DNA]</scope>
    <source>
        <strain evidence="4">Isolate New Zealand/Kaikoura/1988</strain>
    </source>
</reference>
<feature type="transmembrane region" description="Helical" evidence="2">
    <location>
        <begin position="214"/>
        <end position="237"/>
    </location>
</feature>
<keyword evidence="2" id="KW-0812">Transmembrane</keyword>
<proteinExistence type="predicted"/>
<organism evidence="3 4">
    <name type="scientific">Ectocarpus siliculosus virus 1 (isolate New Zealand/Kaikoura/1988)</name>
    <name type="common">EsV-1</name>
    <dbReference type="NCBI Taxonomy" id="654926"/>
    <lineage>
        <taxon>Viruses</taxon>
        <taxon>Varidnaviria</taxon>
        <taxon>Bamfordvirae</taxon>
        <taxon>Nucleocytoviricota</taxon>
        <taxon>Megaviricetes</taxon>
        <taxon>Algavirales</taxon>
        <taxon>Phycodnaviridae</taxon>
        <taxon>Phaeovirus</taxon>
        <taxon>Phaeovirus unasiliculosus</taxon>
        <taxon>Ectocarpus siliculosus virus 1</taxon>
    </lineage>
</organism>
<feature type="region of interest" description="Disordered" evidence="1">
    <location>
        <begin position="1"/>
        <end position="188"/>
    </location>
</feature>
<evidence type="ECO:0000256" key="1">
    <source>
        <dbReference type="SAM" id="MobiDB-lite"/>
    </source>
</evidence>
<feature type="compositionally biased region" description="Acidic residues" evidence="1">
    <location>
        <begin position="31"/>
        <end position="43"/>
    </location>
</feature>
<protein>
    <submittedName>
        <fullName evidence="3">EsV-1-62</fullName>
    </submittedName>
</protein>
<dbReference type="Proteomes" id="UP000000864">
    <property type="component" value="Segment"/>
</dbReference>
<dbReference type="KEGG" id="vg:920638"/>
<reference evidence="3 4" key="2">
    <citation type="journal article" date="1998" name="Adv. Virus Res.">
        <title>Viruses in marine brown algae.</title>
        <authorList>
            <person name="Muller D.G."/>
            <person name="Kapp M."/>
            <person name="Knippers R."/>
        </authorList>
    </citation>
    <scope>NUCLEOTIDE SEQUENCE [LARGE SCALE GENOMIC DNA]</scope>
    <source>
        <strain evidence="4">Isolate New Zealand/Kaikoura/1988</strain>
    </source>
</reference>
<feature type="compositionally biased region" description="Acidic residues" evidence="1">
    <location>
        <begin position="319"/>
        <end position="329"/>
    </location>
</feature>
<evidence type="ECO:0000313" key="4">
    <source>
        <dbReference type="Proteomes" id="UP000000864"/>
    </source>
</evidence>
<gene>
    <name evidence="3" type="primary">ORF 62</name>
</gene>
<reference evidence="3 4" key="3">
    <citation type="journal article" date="2000" name="Virology">
        <title>Characterization and immunolocalization of major structural proteins in the brown algal virus EsV-1.</title>
        <authorList>
            <person name="Delaroque N."/>
            <person name="Wolf S."/>
            <person name="Muller D.G."/>
            <person name="Knippers R."/>
        </authorList>
    </citation>
    <scope>NUCLEOTIDE SEQUENCE [LARGE SCALE GENOMIC DNA]</scope>
    <source>
        <strain evidence="4">Isolate New Zealand/Kaikoura/1988</strain>
    </source>
</reference>
<keyword evidence="2" id="KW-1133">Transmembrane helix</keyword>
<organismHost>
    <name type="scientific">Ectocarpus siliculosus</name>
    <name type="common">Brown alga</name>
    <name type="synonym">Conferva siliculosa</name>
    <dbReference type="NCBI Taxonomy" id="2880"/>
</organismHost>
<reference evidence="3 4" key="4">
    <citation type="journal article" date="2000" name="Virology">
        <title>The brown algal virus EsV-1 particle contains a putative hybrid histidine kinase.</title>
        <authorList>
            <person name="Delaroque N."/>
            <person name="Wolf S."/>
            <person name="Muller D.G."/>
            <person name="Knippers R."/>
        </authorList>
    </citation>
    <scope>NUCLEOTIDE SEQUENCE [LARGE SCALE GENOMIC DNA]</scope>
    <source>
        <strain evidence="4">Isolate New Zealand/Kaikoura/1988</strain>
    </source>
</reference>
<feature type="compositionally biased region" description="Basic and acidic residues" evidence="1">
    <location>
        <begin position="279"/>
        <end position="294"/>
    </location>
</feature>
<feature type="region of interest" description="Disordered" evidence="1">
    <location>
        <begin position="276"/>
        <end position="297"/>
    </location>
</feature>
<evidence type="ECO:0000256" key="2">
    <source>
        <dbReference type="SAM" id="Phobius"/>
    </source>
</evidence>
<sequence length="445" mass="48724">MNCDDVTMPDFSSVLLGGDDPQRFGKKTATEIEDNERESEEELGDKSAIRTPSEPGPVPEYDSSSESETEHLYEPETEYEFPETPETPETPDSSDSSESSDSSDSSDSSESSESFEYESESDCDSDEESSSDDDSSNSRTSDVGECDEEERGTEHVYEQEADTDEEEEEAEEEEEGGGGFYDDTDLGGDTVDTASMIAASVVAGAGAVRSGTGWTWTSIFIVISAAGGVGIVLLYAIKRINELTRLVKTLEENSHMAINERDVQVITTQVIGDMLEDSDNSRDPIIDTPERDSTIETPQEVQTEFDNVVEGNQSVSELLQEDDKDETDNEGARAEQEPLAVPEIKHEKGHEASSPLVIVEKKHGSIVDVLKEPAKPSVAAEEERGITAVDKPVEQRVKEMEKDDPDDSIVDDLSTMVEAMSLSEDFIETEESSRLITGTKRVRTV</sequence>
<accession>Q8QNK9</accession>
<keyword evidence="2" id="KW-0472">Membrane</keyword>
<dbReference type="EMBL" id="AF204951">
    <property type="protein sequence ID" value="AAK14485.1"/>
    <property type="molecule type" value="Genomic_DNA"/>
</dbReference>
<feature type="compositionally biased region" description="Acidic residues" evidence="1">
    <location>
        <begin position="113"/>
        <end position="135"/>
    </location>
</feature>
<evidence type="ECO:0000313" key="3">
    <source>
        <dbReference type="EMBL" id="AAK14485.1"/>
    </source>
</evidence>
<feature type="region of interest" description="Disordered" evidence="1">
    <location>
        <begin position="319"/>
        <end position="341"/>
    </location>
</feature>
<feature type="region of interest" description="Disordered" evidence="1">
    <location>
        <begin position="424"/>
        <end position="445"/>
    </location>
</feature>
<name>Q8QNK9_ESV1K</name>